<dbReference type="Pfam" id="PF13540">
    <property type="entry name" value="RCC1_2"/>
    <property type="match status" value="2"/>
</dbReference>
<dbReference type="SUPFAM" id="SSF50985">
    <property type="entry name" value="RCC1/BLIP-II"/>
    <property type="match status" value="1"/>
</dbReference>
<dbReference type="OrthoDB" id="5370059at2759"/>
<name>A0A1E4SVU8_9ASCO</name>
<dbReference type="STRING" id="983967.A0A1E4SVU8"/>
<dbReference type="PRINTS" id="PR00633">
    <property type="entry name" value="RCCNDNSATION"/>
</dbReference>
<feature type="repeat" description="RCC1" evidence="1">
    <location>
        <begin position="2"/>
        <end position="61"/>
    </location>
</feature>
<dbReference type="AlphaFoldDB" id="A0A1E4SVU8"/>
<sequence length="373" mass="41889">MYSVLGCGSNGNYQLGISNNIDQYNLKPSIFNIDGELTTSLSIKPKIISCGGNHTIILLESGELYMSGGNDKHQLSNDDDDMQHYDIFTKMNSDFKFKNVVTGWEFSILQTQTNELYSCGFGPNGELGQGKDTNQCNDLRKIEFQFDDDEGEEEIQNMYSSIHNTIIQLKNGELYGFGNNKKGQLVNLTNHDPSLKILYEPTKLSINFECDKIIDFTLCRDFIIYKVEVGGLIKFVFKGKDNFQIQENLKKLEVIENQGKLYSMWSSVHLHSTSNEIKSIGNNSHGQLIPNHTNLKISAVSIGSEHGLIKVDNGKVLAWGWGEHGNCGELKNNSVTFKEFNTIYNNNNDNNIEIIDIIAGVATSWVIIKKMSP</sequence>
<dbReference type="InterPro" id="IPR009091">
    <property type="entry name" value="RCC1/BLIP-II"/>
</dbReference>
<protein>
    <submittedName>
        <fullName evidence="2">Uncharacterized protein</fullName>
    </submittedName>
</protein>
<dbReference type="InterPro" id="IPR000408">
    <property type="entry name" value="Reg_chr_condens"/>
</dbReference>
<keyword evidence="3" id="KW-1185">Reference proteome</keyword>
<dbReference type="Gene3D" id="2.130.10.30">
    <property type="entry name" value="Regulator of chromosome condensation 1/beta-lactamase-inhibitor protein II"/>
    <property type="match status" value="1"/>
</dbReference>
<proteinExistence type="predicted"/>
<evidence type="ECO:0000256" key="1">
    <source>
        <dbReference type="PROSITE-ProRule" id="PRU00235"/>
    </source>
</evidence>
<evidence type="ECO:0000313" key="3">
    <source>
        <dbReference type="Proteomes" id="UP000094801"/>
    </source>
</evidence>
<gene>
    <name evidence="2" type="ORF">CANARDRAFT_29835</name>
</gene>
<evidence type="ECO:0000313" key="2">
    <source>
        <dbReference type="EMBL" id="ODV83606.1"/>
    </source>
</evidence>
<dbReference type="PANTHER" id="PTHR45982:SF1">
    <property type="entry name" value="REGULATOR OF CHROMOSOME CONDENSATION"/>
    <property type="match status" value="1"/>
</dbReference>
<reference evidence="3" key="1">
    <citation type="submission" date="2016-04" db="EMBL/GenBank/DDBJ databases">
        <title>Comparative genomics of biotechnologically important yeasts.</title>
        <authorList>
            <consortium name="DOE Joint Genome Institute"/>
            <person name="Riley R."/>
            <person name="Haridas S."/>
            <person name="Wolfe K.H."/>
            <person name="Lopes M.R."/>
            <person name="Hittinger C.T."/>
            <person name="Goker M."/>
            <person name="Salamov A."/>
            <person name="Wisecaver J."/>
            <person name="Long T.M."/>
            <person name="Aerts A.L."/>
            <person name="Barry K."/>
            <person name="Choi C."/>
            <person name="Clum A."/>
            <person name="Coughlan A.Y."/>
            <person name="Deshpande S."/>
            <person name="Douglass A.P."/>
            <person name="Hanson S.J."/>
            <person name="Klenk H.-P."/>
            <person name="Labutti K."/>
            <person name="Lapidus A."/>
            <person name="Lindquist E."/>
            <person name="Lipzen A."/>
            <person name="Meier-Kolthoff J.P."/>
            <person name="Ohm R.A."/>
            <person name="Otillar R.P."/>
            <person name="Pangilinan J."/>
            <person name="Peng Y."/>
            <person name="Rokas A."/>
            <person name="Rosa C.A."/>
            <person name="Scheuner C."/>
            <person name="Sibirny A.A."/>
            <person name="Slot J.C."/>
            <person name="Stielow J.B."/>
            <person name="Sun H."/>
            <person name="Kurtzman C.P."/>
            <person name="Blackwell M."/>
            <person name="Grigoriev I.V."/>
            <person name="Jeffries T.W."/>
        </authorList>
    </citation>
    <scope>NUCLEOTIDE SEQUENCE [LARGE SCALE GENOMIC DNA]</scope>
    <source>
        <strain evidence="3">NRRL YB-2248</strain>
    </source>
</reference>
<accession>A0A1E4SVU8</accession>
<dbReference type="InterPro" id="IPR051553">
    <property type="entry name" value="Ran_GTPase-activating"/>
</dbReference>
<organism evidence="2 3">
    <name type="scientific">[Candida] arabinofermentans NRRL YB-2248</name>
    <dbReference type="NCBI Taxonomy" id="983967"/>
    <lineage>
        <taxon>Eukaryota</taxon>
        <taxon>Fungi</taxon>
        <taxon>Dikarya</taxon>
        <taxon>Ascomycota</taxon>
        <taxon>Saccharomycotina</taxon>
        <taxon>Pichiomycetes</taxon>
        <taxon>Pichiales</taxon>
        <taxon>Pichiaceae</taxon>
        <taxon>Ogataea</taxon>
        <taxon>Ogataea/Candida clade</taxon>
    </lineage>
</organism>
<dbReference type="PANTHER" id="PTHR45982">
    <property type="entry name" value="REGULATOR OF CHROMOSOME CONDENSATION"/>
    <property type="match status" value="1"/>
</dbReference>
<dbReference type="Proteomes" id="UP000094801">
    <property type="component" value="Unassembled WGS sequence"/>
</dbReference>
<dbReference type="EMBL" id="KV453862">
    <property type="protein sequence ID" value="ODV83606.1"/>
    <property type="molecule type" value="Genomic_DNA"/>
</dbReference>
<dbReference type="PROSITE" id="PS50012">
    <property type="entry name" value="RCC1_3"/>
    <property type="match status" value="1"/>
</dbReference>